<protein>
    <submittedName>
        <fullName evidence="1">Uncharacterized protein</fullName>
    </submittedName>
</protein>
<reference evidence="1" key="1">
    <citation type="journal article" date="2014" name="Front. Microbiol.">
        <title>High frequency of phylogenetically diverse reductive dehalogenase-homologous genes in deep subseafloor sedimentary metagenomes.</title>
        <authorList>
            <person name="Kawai M."/>
            <person name="Futagami T."/>
            <person name="Toyoda A."/>
            <person name="Takaki Y."/>
            <person name="Nishi S."/>
            <person name="Hori S."/>
            <person name="Arai W."/>
            <person name="Tsubouchi T."/>
            <person name="Morono Y."/>
            <person name="Uchiyama I."/>
            <person name="Ito T."/>
            <person name="Fujiyama A."/>
            <person name="Inagaki F."/>
            <person name="Takami H."/>
        </authorList>
    </citation>
    <scope>NUCLEOTIDE SEQUENCE</scope>
    <source>
        <strain evidence="1">Expedition CK06-06</strain>
    </source>
</reference>
<accession>X1N1T6</accession>
<sequence length="190" mass="21183">MANKMKWFSPKMYTVLTTLFAVAVLNIFFSIGVSVGQATIKPQTTAVIEPSLKCRLVERHTVQYVDTPVTVVEYIERTQKIPAELRNFGDIGELKQWLVEVDMNTSTTYFQSPGVTIDCDDYALALQSKALTNGYILSFEIISRSEYEAVFKSQLPSGQSLHAINLAIIGNSAYYIEPQTSEIGFAAHLD</sequence>
<proteinExistence type="predicted"/>
<gene>
    <name evidence="1" type="ORF">S06H3_22212</name>
</gene>
<evidence type="ECO:0000313" key="1">
    <source>
        <dbReference type="EMBL" id="GAI12549.1"/>
    </source>
</evidence>
<comment type="caution">
    <text evidence="1">The sequence shown here is derived from an EMBL/GenBank/DDBJ whole genome shotgun (WGS) entry which is preliminary data.</text>
</comment>
<dbReference type="EMBL" id="BARV01011820">
    <property type="protein sequence ID" value="GAI12549.1"/>
    <property type="molecule type" value="Genomic_DNA"/>
</dbReference>
<dbReference type="AlphaFoldDB" id="X1N1T6"/>
<name>X1N1T6_9ZZZZ</name>
<organism evidence="1">
    <name type="scientific">marine sediment metagenome</name>
    <dbReference type="NCBI Taxonomy" id="412755"/>
    <lineage>
        <taxon>unclassified sequences</taxon>
        <taxon>metagenomes</taxon>
        <taxon>ecological metagenomes</taxon>
    </lineage>
</organism>